<comment type="caution">
    <text evidence="2">The sequence shown here is derived from an EMBL/GenBank/DDBJ whole genome shotgun (WGS) entry which is preliminary data.</text>
</comment>
<keyword evidence="1" id="KW-0175">Coiled coil</keyword>
<dbReference type="EMBL" id="VEVO01000022">
    <property type="protein sequence ID" value="KAF0023349.1"/>
    <property type="molecule type" value="Genomic_DNA"/>
</dbReference>
<evidence type="ECO:0000313" key="3">
    <source>
        <dbReference type="Proteomes" id="UP000438429"/>
    </source>
</evidence>
<evidence type="ECO:0000313" key="2">
    <source>
        <dbReference type="EMBL" id="KAF0023349.1"/>
    </source>
</evidence>
<sequence length="135" mass="15333">MTASECKVSEIKRDVSSNSMRMDEEIHETEKTLDTAEEALATAIKRIAYLESKAEDLENRGRIKNLWLYGLREGAEGQQTLFDFINSMLTQWLGLNPDRLFTLERVRRTLASGKPNQTRAVLIRFLVPGQGVCLS</sequence>
<name>A0A6A4RSS9_SCOMX</name>
<dbReference type="AlphaFoldDB" id="A0A6A4RSS9"/>
<dbReference type="Gene3D" id="3.30.70.1820">
    <property type="entry name" value="L1 transposable element, RRM domain"/>
    <property type="match status" value="1"/>
</dbReference>
<feature type="coiled-coil region" evidence="1">
    <location>
        <begin position="19"/>
        <end position="60"/>
    </location>
</feature>
<proteinExistence type="predicted"/>
<organism evidence="2 3">
    <name type="scientific">Scophthalmus maximus</name>
    <name type="common">Turbot</name>
    <name type="synonym">Psetta maxima</name>
    <dbReference type="NCBI Taxonomy" id="52904"/>
    <lineage>
        <taxon>Eukaryota</taxon>
        <taxon>Metazoa</taxon>
        <taxon>Chordata</taxon>
        <taxon>Craniata</taxon>
        <taxon>Vertebrata</taxon>
        <taxon>Euteleostomi</taxon>
        <taxon>Actinopterygii</taxon>
        <taxon>Neopterygii</taxon>
        <taxon>Teleostei</taxon>
        <taxon>Neoteleostei</taxon>
        <taxon>Acanthomorphata</taxon>
        <taxon>Carangaria</taxon>
        <taxon>Pleuronectiformes</taxon>
        <taxon>Pleuronectoidei</taxon>
        <taxon>Scophthalmidae</taxon>
        <taxon>Scophthalmus</taxon>
    </lineage>
</organism>
<reference evidence="2 3" key="1">
    <citation type="submission" date="2019-06" db="EMBL/GenBank/DDBJ databases">
        <title>Draft genomes of female and male turbot (Scophthalmus maximus).</title>
        <authorList>
            <person name="Xu H."/>
            <person name="Xu X.-W."/>
            <person name="Shao C."/>
            <person name="Chen S."/>
        </authorList>
    </citation>
    <scope>NUCLEOTIDE SEQUENCE [LARGE SCALE GENOMIC DNA]</scope>
    <source>
        <strain evidence="2">Ysfricsl-2016a</strain>
        <tissue evidence="2">Blood</tissue>
    </source>
</reference>
<evidence type="ECO:0000256" key="1">
    <source>
        <dbReference type="SAM" id="Coils"/>
    </source>
</evidence>
<dbReference type="Proteomes" id="UP000438429">
    <property type="component" value="Unassembled WGS sequence"/>
</dbReference>
<accession>A0A6A4RSS9</accession>
<gene>
    <name evidence="2" type="ORF">F2P81_023979</name>
</gene>
<protein>
    <submittedName>
        <fullName evidence="2">Uncharacterized protein</fullName>
    </submittedName>
</protein>